<comment type="caution">
    <text evidence="1">The sequence shown here is derived from an EMBL/GenBank/DDBJ whole genome shotgun (WGS) entry which is preliminary data.</text>
</comment>
<protein>
    <submittedName>
        <fullName evidence="1">Type I-E CRISPR-associated protein Cse1/CasA</fullName>
    </submittedName>
</protein>
<reference evidence="1 2" key="1">
    <citation type="submission" date="2020-07" db="EMBL/GenBank/DDBJ databases">
        <title>Pseudogemmobacter sp. nov., isolated from poultry manure in Taiwan.</title>
        <authorList>
            <person name="Lin S.-Y."/>
            <person name="Tang Y.-S."/>
            <person name="Young C.-C."/>
        </authorList>
    </citation>
    <scope>NUCLEOTIDE SEQUENCE [LARGE SCALE GENOMIC DNA]</scope>
    <source>
        <strain evidence="1 2">CC-YST710</strain>
    </source>
</reference>
<dbReference type="EMBL" id="JACDXX010000032">
    <property type="protein sequence ID" value="MCB5412198.1"/>
    <property type="molecule type" value="Genomic_DNA"/>
</dbReference>
<dbReference type="NCBIfam" id="TIGR02547">
    <property type="entry name" value="casA_cse1"/>
    <property type="match status" value="1"/>
</dbReference>
<gene>
    <name evidence="1" type="primary">casA</name>
    <name evidence="1" type="ORF">H0485_19670</name>
</gene>
<accession>A0ABS8CSN8</accession>
<dbReference type="InterPro" id="IPR013381">
    <property type="entry name" value="CRISPR-assoc_prot_Cse1"/>
</dbReference>
<organism evidence="1 2">
    <name type="scientific">Pseudogemmobacter faecipullorum</name>
    <dbReference type="NCBI Taxonomy" id="2755041"/>
    <lineage>
        <taxon>Bacteria</taxon>
        <taxon>Pseudomonadati</taxon>
        <taxon>Pseudomonadota</taxon>
        <taxon>Alphaproteobacteria</taxon>
        <taxon>Rhodobacterales</taxon>
        <taxon>Paracoccaceae</taxon>
        <taxon>Pseudogemmobacter</taxon>
    </lineage>
</organism>
<proteinExistence type="predicted"/>
<evidence type="ECO:0000313" key="2">
    <source>
        <dbReference type="Proteomes" id="UP001198571"/>
    </source>
</evidence>
<sequence length="488" mass="53525">MSLNLINDSWIPMRDRDGNLRLIAPWQMADSDLSWPAWPRPDLDIACIEFLTGLLRLADPPAHSDDWEDRQAPNPERLRIRLAAFAPAFELLGDGPRFMQELGGLTGDIRPAELLFLDSGGEGGAFTVHAGRYSDLSLPAAAMALYAMQTQAPSGGRGMLTSLRGGGGMSVLLDPGKGLWSLLWANVPDGRPGQISDLPWMRRTIPSDSGAVHVPPEPQPVEALFGMPRRYWLLAEGERVTGVIQRPSGTRYQGWQHPFAGHYLTKAGDEPLPVRPRPGHGGYRHWQGLALRDPEQLRLRPYNLAQWFDRARGEPADLILAGWAMSNAKAVDYLFSKVPLIDLDPQAEQLLIAMIEAANLFSQSLYGALTGAGIEGETRDLLRETLYVQTQSGFEQALSQLSAAPLAEEIRETLARSWLALLRKTAMALFEARVLPGLGDLPMDDQKKIADAHRNLGAAFAGYTPQGGKAFDALGLQRPVVKKKKEAA</sequence>
<dbReference type="Proteomes" id="UP001198571">
    <property type="component" value="Unassembled WGS sequence"/>
</dbReference>
<evidence type="ECO:0000313" key="1">
    <source>
        <dbReference type="EMBL" id="MCB5412198.1"/>
    </source>
</evidence>
<dbReference type="RefSeq" id="WP_226937623.1">
    <property type="nucleotide sequence ID" value="NZ_JACDXX010000032.1"/>
</dbReference>
<name>A0ABS8CSN8_9RHOB</name>
<dbReference type="Pfam" id="PF09481">
    <property type="entry name" value="CRISPR_Cse1"/>
    <property type="match status" value="1"/>
</dbReference>
<keyword evidence="2" id="KW-1185">Reference proteome</keyword>